<reference evidence="2" key="4">
    <citation type="journal article" date="2015" name="G3 (Bethesda)">
        <title>Genome sequences of three phytopathogenic species of the Magnaporthaceae family of fungi.</title>
        <authorList>
            <person name="Okagaki L.H."/>
            <person name="Nunes C.C."/>
            <person name="Sailsbery J."/>
            <person name="Clay B."/>
            <person name="Brown D."/>
            <person name="John T."/>
            <person name="Oh Y."/>
            <person name="Young N."/>
            <person name="Fitzgerald M."/>
            <person name="Haas B.J."/>
            <person name="Zeng Q."/>
            <person name="Young S."/>
            <person name="Adiconis X."/>
            <person name="Fan L."/>
            <person name="Levin J.Z."/>
            <person name="Mitchell T.K."/>
            <person name="Okubara P.A."/>
            <person name="Farman M.L."/>
            <person name="Kohn L.M."/>
            <person name="Birren B."/>
            <person name="Ma L.-J."/>
            <person name="Dean R.A."/>
        </authorList>
    </citation>
    <scope>NUCLEOTIDE SEQUENCE</scope>
    <source>
        <strain evidence="2">R3-111a-1</strain>
    </source>
</reference>
<dbReference type="EMBL" id="GL385414">
    <property type="protein sequence ID" value="EJT68828.1"/>
    <property type="molecule type" value="Genomic_DNA"/>
</dbReference>
<dbReference type="VEuPathDB" id="FungiDB:GGTG_13606"/>
<name>J3PJC7_GAET3</name>
<reference evidence="1" key="3">
    <citation type="submission" date="2010-09" db="EMBL/GenBank/DDBJ databases">
        <title>Annotation of Gaeumannomyces graminis var. tritici R3-111a-1.</title>
        <authorList>
            <consortium name="The Broad Institute Genome Sequencing Platform"/>
            <person name="Ma L.-J."/>
            <person name="Dead R."/>
            <person name="Young S.K."/>
            <person name="Zeng Q."/>
            <person name="Gargeya S."/>
            <person name="Fitzgerald M."/>
            <person name="Haas B."/>
            <person name="Abouelleil A."/>
            <person name="Alvarado L."/>
            <person name="Arachchi H.M."/>
            <person name="Berlin A."/>
            <person name="Brown A."/>
            <person name="Chapman S.B."/>
            <person name="Chen Z."/>
            <person name="Dunbar C."/>
            <person name="Freedman E."/>
            <person name="Gearin G."/>
            <person name="Gellesch M."/>
            <person name="Goldberg J."/>
            <person name="Griggs A."/>
            <person name="Gujja S."/>
            <person name="Heiman D."/>
            <person name="Howarth C."/>
            <person name="Larson L."/>
            <person name="Lui A."/>
            <person name="MacDonald P.J.P."/>
            <person name="Mehta T."/>
            <person name="Montmayeur A."/>
            <person name="Murphy C."/>
            <person name="Neiman D."/>
            <person name="Pearson M."/>
            <person name="Priest M."/>
            <person name="Roberts A."/>
            <person name="Saif S."/>
            <person name="Shea T."/>
            <person name="Shenoy N."/>
            <person name="Sisk P."/>
            <person name="Stolte C."/>
            <person name="Sykes S."/>
            <person name="Yandava C."/>
            <person name="Wortman J."/>
            <person name="Nusbaum C."/>
            <person name="Birren B."/>
        </authorList>
    </citation>
    <scope>NUCLEOTIDE SEQUENCE</scope>
    <source>
        <strain evidence="1">R3-111a-1</strain>
    </source>
</reference>
<reference evidence="2" key="5">
    <citation type="submission" date="2018-04" db="UniProtKB">
        <authorList>
            <consortium name="EnsemblFungi"/>
        </authorList>
    </citation>
    <scope>IDENTIFICATION</scope>
    <source>
        <strain evidence="2">R3-111a-1</strain>
    </source>
</reference>
<dbReference type="Proteomes" id="UP000006039">
    <property type="component" value="Unassembled WGS sequence"/>
</dbReference>
<organism evidence="1">
    <name type="scientific">Gaeumannomyces tritici (strain R3-111a-1)</name>
    <name type="common">Wheat and barley take-all root rot fungus</name>
    <name type="synonym">Gaeumannomyces graminis var. tritici</name>
    <dbReference type="NCBI Taxonomy" id="644352"/>
    <lineage>
        <taxon>Eukaryota</taxon>
        <taxon>Fungi</taxon>
        <taxon>Dikarya</taxon>
        <taxon>Ascomycota</taxon>
        <taxon>Pezizomycotina</taxon>
        <taxon>Sordariomycetes</taxon>
        <taxon>Sordariomycetidae</taxon>
        <taxon>Magnaporthales</taxon>
        <taxon>Magnaporthaceae</taxon>
        <taxon>Gaeumannomyces</taxon>
    </lineage>
</organism>
<reference evidence="1" key="2">
    <citation type="submission" date="2010-07" db="EMBL/GenBank/DDBJ databases">
        <authorList>
            <consortium name="The Broad Institute Genome Sequencing Platform"/>
            <consortium name="Broad Institute Genome Sequencing Center for Infectious Disease"/>
            <person name="Ma L.-J."/>
            <person name="Dead R."/>
            <person name="Young S."/>
            <person name="Zeng Q."/>
            <person name="Koehrsen M."/>
            <person name="Alvarado L."/>
            <person name="Berlin A."/>
            <person name="Chapman S.B."/>
            <person name="Chen Z."/>
            <person name="Freedman E."/>
            <person name="Gellesch M."/>
            <person name="Goldberg J."/>
            <person name="Griggs A."/>
            <person name="Gujja S."/>
            <person name="Heilman E.R."/>
            <person name="Heiman D."/>
            <person name="Hepburn T."/>
            <person name="Howarth C."/>
            <person name="Jen D."/>
            <person name="Larson L."/>
            <person name="Mehta T."/>
            <person name="Neiman D."/>
            <person name="Pearson M."/>
            <person name="Roberts A."/>
            <person name="Saif S."/>
            <person name="Shea T."/>
            <person name="Shenoy N."/>
            <person name="Sisk P."/>
            <person name="Stolte C."/>
            <person name="Sykes S."/>
            <person name="Walk T."/>
            <person name="White J."/>
            <person name="Yandava C."/>
            <person name="Haas B."/>
            <person name="Nusbaum C."/>
            <person name="Birren B."/>
        </authorList>
    </citation>
    <scope>NUCLEOTIDE SEQUENCE</scope>
    <source>
        <strain evidence="1">R3-111a-1</strain>
    </source>
</reference>
<evidence type="ECO:0000313" key="3">
    <source>
        <dbReference type="Proteomes" id="UP000006039"/>
    </source>
</evidence>
<dbReference type="GeneID" id="20354064"/>
<evidence type="ECO:0000313" key="1">
    <source>
        <dbReference type="EMBL" id="EJT68828.1"/>
    </source>
</evidence>
<sequence length="174" mass="18991">MPLLTSSPPALLWLRDEDGVQRAQKSPLRILAHLMQGSFPQRPRRLQVRVQKNGNLIEPLGSLSRTRRRILCVLGGASNSPKKIPSVRWAELAEMRLVSGDSRQGGCTRACHAPELLTIYPFDLPLASIPSNSCTASCFRGGKGYHRERASNAGHWPCAGTVKGLIAITGIFTP</sequence>
<dbReference type="AlphaFoldDB" id="J3PJC7"/>
<gene>
    <name evidence="2" type="primary">20354064</name>
    <name evidence="1" type="ORF">GGTG_13606</name>
</gene>
<protein>
    <submittedName>
        <fullName evidence="1 2">Uncharacterized protein</fullName>
    </submittedName>
</protein>
<accession>J3PJC7</accession>
<evidence type="ECO:0000313" key="2">
    <source>
        <dbReference type="EnsemblFungi" id="EJT68828"/>
    </source>
</evidence>
<dbReference type="EnsemblFungi" id="EJT68828">
    <property type="protein sequence ID" value="EJT68828"/>
    <property type="gene ID" value="GGTG_13606"/>
</dbReference>
<proteinExistence type="predicted"/>
<dbReference type="HOGENOM" id="CLU_1540163_0_0_1"/>
<dbReference type="RefSeq" id="XP_009229787.1">
    <property type="nucleotide sequence ID" value="XM_009231523.1"/>
</dbReference>
<reference evidence="3" key="1">
    <citation type="submission" date="2010-07" db="EMBL/GenBank/DDBJ databases">
        <title>The genome sequence of Gaeumannomyces graminis var. tritici strain R3-111a-1.</title>
        <authorList>
            <consortium name="The Broad Institute Genome Sequencing Platform"/>
            <person name="Ma L.-J."/>
            <person name="Dead R."/>
            <person name="Young S."/>
            <person name="Zeng Q."/>
            <person name="Koehrsen M."/>
            <person name="Alvarado L."/>
            <person name="Berlin A."/>
            <person name="Chapman S.B."/>
            <person name="Chen Z."/>
            <person name="Freedman E."/>
            <person name="Gellesch M."/>
            <person name="Goldberg J."/>
            <person name="Griggs A."/>
            <person name="Gujja S."/>
            <person name="Heilman E.R."/>
            <person name="Heiman D."/>
            <person name="Hepburn T."/>
            <person name="Howarth C."/>
            <person name="Jen D."/>
            <person name="Larson L."/>
            <person name="Mehta T."/>
            <person name="Neiman D."/>
            <person name="Pearson M."/>
            <person name="Roberts A."/>
            <person name="Saif S."/>
            <person name="Shea T."/>
            <person name="Shenoy N."/>
            <person name="Sisk P."/>
            <person name="Stolte C."/>
            <person name="Sykes S."/>
            <person name="Walk T."/>
            <person name="White J."/>
            <person name="Yandava C."/>
            <person name="Haas B."/>
            <person name="Nusbaum C."/>
            <person name="Birren B."/>
        </authorList>
    </citation>
    <scope>NUCLEOTIDE SEQUENCE [LARGE SCALE GENOMIC DNA]</scope>
    <source>
        <strain evidence="3">R3-111a-1</strain>
    </source>
</reference>
<keyword evidence="3" id="KW-1185">Reference proteome</keyword>